<protein>
    <submittedName>
        <fullName evidence="5">Nickel-binding periplasmic protein</fullName>
    </submittedName>
</protein>
<dbReference type="CDD" id="cd08490">
    <property type="entry name" value="PBP2_NikA_DppA_OppA_like_3"/>
    <property type="match status" value="1"/>
</dbReference>
<feature type="signal peptide" evidence="3">
    <location>
        <begin position="1"/>
        <end position="23"/>
    </location>
</feature>
<feature type="domain" description="Solute-binding protein family 5" evidence="4">
    <location>
        <begin position="65"/>
        <end position="412"/>
    </location>
</feature>
<evidence type="ECO:0000256" key="1">
    <source>
        <dbReference type="ARBA" id="ARBA00004418"/>
    </source>
</evidence>
<evidence type="ECO:0000313" key="6">
    <source>
        <dbReference type="Proteomes" id="UP000195273"/>
    </source>
</evidence>
<dbReference type="EMBL" id="CP021431">
    <property type="protein sequence ID" value="ARU01167.1"/>
    <property type="molecule type" value="Genomic_DNA"/>
</dbReference>
<dbReference type="PIRSF" id="PIRSF002741">
    <property type="entry name" value="MppA"/>
    <property type="match status" value="1"/>
</dbReference>
<evidence type="ECO:0000259" key="4">
    <source>
        <dbReference type="Pfam" id="PF00496"/>
    </source>
</evidence>
<dbReference type="Proteomes" id="UP000195273">
    <property type="component" value="Chromosome"/>
</dbReference>
<dbReference type="Gene3D" id="3.40.190.10">
    <property type="entry name" value="Periplasmic binding protein-like II"/>
    <property type="match status" value="1"/>
</dbReference>
<dbReference type="InterPro" id="IPR039424">
    <property type="entry name" value="SBP_5"/>
</dbReference>
<dbReference type="AlphaFoldDB" id="A0A1Y0EC29"/>
<dbReference type="PANTHER" id="PTHR30290">
    <property type="entry name" value="PERIPLASMIC BINDING COMPONENT OF ABC TRANSPORTER"/>
    <property type="match status" value="1"/>
</dbReference>
<dbReference type="Gene3D" id="3.10.105.10">
    <property type="entry name" value="Dipeptide-binding Protein, Domain 3"/>
    <property type="match status" value="1"/>
</dbReference>
<accession>A0A1Y0EC29</accession>
<dbReference type="GO" id="GO:0030288">
    <property type="term" value="C:outer membrane-bounded periplasmic space"/>
    <property type="evidence" value="ECO:0007669"/>
    <property type="project" value="UniProtKB-ARBA"/>
</dbReference>
<evidence type="ECO:0000256" key="3">
    <source>
        <dbReference type="SAM" id="SignalP"/>
    </source>
</evidence>
<feature type="chain" id="PRO_5011987810" evidence="3">
    <location>
        <begin position="24"/>
        <end position="507"/>
    </location>
</feature>
<proteinExistence type="inferred from homology"/>
<dbReference type="GO" id="GO:0043190">
    <property type="term" value="C:ATP-binding cassette (ABC) transporter complex"/>
    <property type="evidence" value="ECO:0007669"/>
    <property type="project" value="InterPro"/>
</dbReference>
<dbReference type="SUPFAM" id="SSF53850">
    <property type="entry name" value="Periplasmic binding protein-like II"/>
    <property type="match status" value="1"/>
</dbReference>
<keyword evidence="6" id="KW-1185">Reference proteome</keyword>
<evidence type="ECO:0000313" key="5">
    <source>
        <dbReference type="EMBL" id="ARU01167.1"/>
    </source>
</evidence>
<dbReference type="KEGG" id="lvs:LOKVESSMR4R_01854"/>
<dbReference type="Pfam" id="PF00496">
    <property type="entry name" value="SBP_bac_5"/>
    <property type="match status" value="1"/>
</dbReference>
<comment type="subcellular location">
    <subcellularLocation>
        <location evidence="1">Periplasm</location>
    </subcellularLocation>
</comment>
<comment type="similarity">
    <text evidence="2">Belongs to the bacterial solute-binding protein 5 family.</text>
</comment>
<dbReference type="InterPro" id="IPR030678">
    <property type="entry name" value="Peptide/Ni-bd"/>
</dbReference>
<dbReference type="InterPro" id="IPR000914">
    <property type="entry name" value="SBP_5_dom"/>
</dbReference>
<name>A0A1Y0EC29_9RHOB</name>
<reference evidence="5 6" key="1">
    <citation type="submission" date="2017-05" db="EMBL/GenBank/DDBJ databases">
        <title>Genome Sequence of Loktanella vestfoldensis Strain SMR4r Isolated from a Culture of the Diatom Skeletonema marinoi.</title>
        <authorList>
            <person name="Topel M."/>
            <person name="Pinder M.I.M."/>
            <person name="Johansson O.N."/>
            <person name="Kourtchenko O."/>
            <person name="Godhe A."/>
            <person name="Clarke A.K."/>
        </authorList>
    </citation>
    <scope>NUCLEOTIDE SEQUENCE [LARGE SCALE GENOMIC DNA]</scope>
    <source>
        <strain evidence="5 6">SMR4r</strain>
    </source>
</reference>
<gene>
    <name evidence="5" type="primary">nikA</name>
    <name evidence="5" type="ORF">LOKVESSMR4R_01854</name>
</gene>
<dbReference type="PANTHER" id="PTHR30290:SF83">
    <property type="entry name" value="ABC TRANSPORTER SUBSTRATE-BINDING PROTEIN"/>
    <property type="match status" value="1"/>
</dbReference>
<dbReference type="GO" id="GO:0015833">
    <property type="term" value="P:peptide transport"/>
    <property type="evidence" value="ECO:0007669"/>
    <property type="project" value="TreeGrafter"/>
</dbReference>
<organism evidence="5 6">
    <name type="scientific">Yoonia vestfoldensis</name>
    <dbReference type="NCBI Taxonomy" id="245188"/>
    <lineage>
        <taxon>Bacteria</taxon>
        <taxon>Pseudomonadati</taxon>
        <taxon>Pseudomonadota</taxon>
        <taxon>Alphaproteobacteria</taxon>
        <taxon>Rhodobacterales</taxon>
        <taxon>Paracoccaceae</taxon>
        <taxon>Yoonia</taxon>
    </lineage>
</organism>
<dbReference type="OrthoDB" id="9803988at2"/>
<dbReference type="GO" id="GO:1904680">
    <property type="term" value="F:peptide transmembrane transporter activity"/>
    <property type="evidence" value="ECO:0007669"/>
    <property type="project" value="TreeGrafter"/>
</dbReference>
<evidence type="ECO:0000256" key="2">
    <source>
        <dbReference type="ARBA" id="ARBA00005695"/>
    </source>
</evidence>
<keyword evidence="3" id="KW-0732">Signal</keyword>
<dbReference type="RefSeq" id="WP_087207755.1">
    <property type="nucleotide sequence ID" value="NZ_CP021431.1"/>
</dbReference>
<sequence length="507" mass="53208">MTLFKSTVMTGLMALALAAPVRADNVLDVVAPFEIQSPEPATSGHIFTRMGIAETLVDVDDQGRLRPGLATAWAVSDDGRSWRFVLRQGVRFHDGSPMTAAAVAHALEIAQGKPGPVADLPIAAISAEEDALVITLTEPRAALPAFLAESRTQILAPAAYGADGQALAVIGTGPYQLTALVPPLSLRASAFADYWGQPAHVPEVTYTAIGRAETRALMAESGDADIVFNLDPASVTRLSQSAAVQVLSVAIPRALLVKVNAAHPFMDTAEARQALSLAIDRAGIAQAVLRYPQGADQLFAPAINGWHNSALAPLAYDPAAARALLAAQGWEAGPDGILMRAGQRFALTLTTYPDRPELPLVAAVLEQQFRAIGVAVTINSTNSSEIPAGHQAGTLDLGLLARNFALIPDPIGTVLSDYAPTGDWGAMGWDNPEIVALAQALARGDASVSEDDGDAARARISAILQAELPVIPIAWYRQTLAVAAGIDGATIDPWERDFGLAQLRFAE</sequence>